<dbReference type="Proteomes" id="UP000276349">
    <property type="component" value="Unassembled WGS sequence"/>
</dbReference>
<gene>
    <name evidence="1" type="ORF">EKG35_02680</name>
</gene>
<dbReference type="EMBL" id="RXNR01000005">
    <property type="protein sequence ID" value="RTQ95607.1"/>
    <property type="molecule type" value="Genomic_DNA"/>
</dbReference>
<comment type="caution">
    <text evidence="1">The sequence shown here is derived from an EMBL/GenBank/DDBJ whole genome shotgun (WGS) entry which is preliminary data.</text>
</comment>
<sequence>MNAVNENMKVVFKKPVSFEGKEYTEVDLSGLENLTTSDLIEADKQFSTSGQFSVMNEVTIGYAVIVAAKASSKPIEFFEHLPASEGLKVKNMVMGFLNA</sequence>
<accession>A0A431UWL7</accession>
<protein>
    <submittedName>
        <fullName evidence="1">Phage tail assembly protein</fullName>
    </submittedName>
</protein>
<name>A0A431UWL7_9BACI</name>
<dbReference type="OrthoDB" id="1935314at2"/>
<keyword evidence="2" id="KW-1185">Reference proteome</keyword>
<organism evidence="1 2">
    <name type="scientific">Lysinibacillus telephonicus</name>
    <dbReference type="NCBI Taxonomy" id="1714840"/>
    <lineage>
        <taxon>Bacteria</taxon>
        <taxon>Bacillati</taxon>
        <taxon>Bacillota</taxon>
        <taxon>Bacilli</taxon>
        <taxon>Bacillales</taxon>
        <taxon>Bacillaceae</taxon>
        <taxon>Lysinibacillus</taxon>
    </lineage>
</organism>
<reference evidence="1 2" key="1">
    <citation type="submission" date="2018-12" db="EMBL/GenBank/DDBJ databases">
        <authorList>
            <person name="Yu L."/>
        </authorList>
    </citation>
    <scope>NUCLEOTIDE SEQUENCE [LARGE SCALE GENOMIC DNA]</scope>
    <source>
        <strain evidence="1 2">S5H2222</strain>
    </source>
</reference>
<dbReference type="AlphaFoldDB" id="A0A431UWL7"/>
<dbReference type="RefSeq" id="WP_126292775.1">
    <property type="nucleotide sequence ID" value="NZ_CP155468.1"/>
</dbReference>
<evidence type="ECO:0000313" key="2">
    <source>
        <dbReference type="Proteomes" id="UP000276349"/>
    </source>
</evidence>
<proteinExistence type="predicted"/>
<evidence type="ECO:0000313" key="1">
    <source>
        <dbReference type="EMBL" id="RTQ95607.1"/>
    </source>
</evidence>